<organism evidence="2 3">
    <name type="scientific">Lichtheimia ornata</name>
    <dbReference type="NCBI Taxonomy" id="688661"/>
    <lineage>
        <taxon>Eukaryota</taxon>
        <taxon>Fungi</taxon>
        <taxon>Fungi incertae sedis</taxon>
        <taxon>Mucoromycota</taxon>
        <taxon>Mucoromycotina</taxon>
        <taxon>Mucoromycetes</taxon>
        <taxon>Mucorales</taxon>
        <taxon>Lichtheimiaceae</taxon>
        <taxon>Lichtheimia</taxon>
    </lineage>
</organism>
<evidence type="ECO:0000313" key="3">
    <source>
        <dbReference type="Proteomes" id="UP001234581"/>
    </source>
</evidence>
<dbReference type="GeneID" id="83219214"/>
<keyword evidence="3" id="KW-1185">Reference proteome</keyword>
<name>A0AAD7USC5_9FUNG</name>
<evidence type="ECO:0000256" key="1">
    <source>
        <dbReference type="SAM" id="SignalP"/>
    </source>
</evidence>
<protein>
    <submittedName>
        <fullName evidence="2">Uncharacterized protein</fullName>
    </submittedName>
</protein>
<dbReference type="EMBL" id="JARTCD010000101">
    <property type="protein sequence ID" value="KAJ8652557.1"/>
    <property type="molecule type" value="Genomic_DNA"/>
</dbReference>
<feature type="chain" id="PRO_5042067630" evidence="1">
    <location>
        <begin position="30"/>
        <end position="161"/>
    </location>
</feature>
<proteinExistence type="predicted"/>
<keyword evidence="1" id="KW-0732">Signal</keyword>
<dbReference type="RefSeq" id="XP_058337471.1">
    <property type="nucleotide sequence ID" value="XM_058491778.1"/>
</dbReference>
<dbReference type="Proteomes" id="UP001234581">
    <property type="component" value="Unassembled WGS sequence"/>
</dbReference>
<comment type="caution">
    <text evidence="2">The sequence shown here is derived from an EMBL/GenBank/DDBJ whole genome shotgun (WGS) entry which is preliminary data.</text>
</comment>
<gene>
    <name evidence="2" type="ORF">O0I10_011816</name>
</gene>
<reference evidence="2 3" key="1">
    <citation type="submission" date="2023-03" db="EMBL/GenBank/DDBJ databases">
        <title>Genome sequence of Lichtheimia ornata CBS 291.66.</title>
        <authorList>
            <person name="Mohabir J.T."/>
            <person name="Shea T.P."/>
            <person name="Kurbessoian T."/>
            <person name="Berby B."/>
            <person name="Fontaine J."/>
            <person name="Livny J."/>
            <person name="Gnirke A."/>
            <person name="Stajich J.E."/>
            <person name="Cuomo C.A."/>
        </authorList>
    </citation>
    <scope>NUCLEOTIDE SEQUENCE [LARGE SCALE GENOMIC DNA]</scope>
    <source>
        <strain evidence="2">CBS 291.66</strain>
    </source>
</reference>
<accession>A0AAD7USC5</accession>
<sequence>MHQGRCISSALLLFFATIMAGFVAHPVVAQLHLVNSKDEALKYCKEKEGPSNPETTLGSYYNIYAVYPDQQGNDVFYNCGYERVEKTDVNRSKKDCKVASKTYKDTPVRDYRYKCYSDGRWVLMFCDPADDCQPLDPEDTEKPNPVREMLENLLLKLKGEI</sequence>
<feature type="signal peptide" evidence="1">
    <location>
        <begin position="1"/>
        <end position="29"/>
    </location>
</feature>
<evidence type="ECO:0000313" key="2">
    <source>
        <dbReference type="EMBL" id="KAJ8652557.1"/>
    </source>
</evidence>
<dbReference type="AlphaFoldDB" id="A0AAD7USC5"/>